<gene>
    <name evidence="7" type="ORF">PC9H_007987</name>
</gene>
<keyword evidence="2" id="KW-0813">Transport</keyword>
<dbReference type="VEuPathDB" id="FungiDB:PC9H_007987"/>
<evidence type="ECO:0000313" key="7">
    <source>
        <dbReference type="EMBL" id="KAF7428755.1"/>
    </source>
</evidence>
<dbReference type="RefSeq" id="XP_036631127.1">
    <property type="nucleotide sequence ID" value="XM_036777507.1"/>
</dbReference>
<dbReference type="SUPFAM" id="SSF103473">
    <property type="entry name" value="MFS general substrate transporter"/>
    <property type="match status" value="1"/>
</dbReference>
<dbReference type="AlphaFoldDB" id="A0A8H6ZS61"/>
<dbReference type="GeneID" id="59377805"/>
<organism evidence="7 8">
    <name type="scientific">Pleurotus ostreatus</name>
    <name type="common">Oyster mushroom</name>
    <name type="synonym">White-rot fungus</name>
    <dbReference type="NCBI Taxonomy" id="5322"/>
    <lineage>
        <taxon>Eukaryota</taxon>
        <taxon>Fungi</taxon>
        <taxon>Dikarya</taxon>
        <taxon>Basidiomycota</taxon>
        <taxon>Agaricomycotina</taxon>
        <taxon>Agaricomycetes</taxon>
        <taxon>Agaricomycetidae</taxon>
        <taxon>Agaricales</taxon>
        <taxon>Pleurotineae</taxon>
        <taxon>Pleurotaceae</taxon>
        <taxon>Pleurotus</taxon>
    </lineage>
</organism>
<dbReference type="InterPro" id="IPR011701">
    <property type="entry name" value="MFS"/>
</dbReference>
<dbReference type="Pfam" id="PF07690">
    <property type="entry name" value="MFS_1"/>
    <property type="match status" value="1"/>
</dbReference>
<evidence type="ECO:0000256" key="1">
    <source>
        <dbReference type="ARBA" id="ARBA00004141"/>
    </source>
</evidence>
<comment type="caution">
    <text evidence="7">The sequence shown here is derived from an EMBL/GenBank/DDBJ whole genome shotgun (WGS) entry which is preliminary data.</text>
</comment>
<protein>
    <submittedName>
        <fullName evidence="7">Uncharacterized protein</fullName>
    </submittedName>
</protein>
<dbReference type="Proteomes" id="UP000623687">
    <property type="component" value="Unassembled WGS sequence"/>
</dbReference>
<comment type="subcellular location">
    <subcellularLocation>
        <location evidence="1">Membrane</location>
        <topology evidence="1">Multi-pass membrane protein</topology>
    </subcellularLocation>
</comment>
<feature type="transmembrane region" description="Helical" evidence="6">
    <location>
        <begin position="254"/>
        <end position="275"/>
    </location>
</feature>
<feature type="transmembrane region" description="Helical" evidence="6">
    <location>
        <begin position="195"/>
        <end position="214"/>
    </location>
</feature>
<accession>A0A8H6ZS61</accession>
<feature type="transmembrane region" description="Helical" evidence="6">
    <location>
        <begin position="61"/>
        <end position="83"/>
    </location>
</feature>
<reference evidence="7" key="1">
    <citation type="submission" date="2019-07" db="EMBL/GenBank/DDBJ databases">
        <authorList>
            <person name="Palmer J.M."/>
        </authorList>
    </citation>
    <scope>NUCLEOTIDE SEQUENCE</scope>
    <source>
        <strain evidence="7">PC9</strain>
    </source>
</reference>
<dbReference type="Gene3D" id="1.20.1250.20">
    <property type="entry name" value="MFS general substrate transporter like domains"/>
    <property type="match status" value="2"/>
</dbReference>
<feature type="transmembrane region" description="Helical" evidence="6">
    <location>
        <begin position="28"/>
        <end position="49"/>
    </location>
</feature>
<dbReference type="GO" id="GO:0022857">
    <property type="term" value="F:transmembrane transporter activity"/>
    <property type="evidence" value="ECO:0007669"/>
    <property type="project" value="InterPro"/>
</dbReference>
<feature type="transmembrane region" description="Helical" evidence="6">
    <location>
        <begin position="287"/>
        <end position="309"/>
    </location>
</feature>
<feature type="transmembrane region" description="Helical" evidence="6">
    <location>
        <begin position="129"/>
        <end position="155"/>
    </location>
</feature>
<keyword evidence="8" id="KW-1185">Reference proteome</keyword>
<evidence type="ECO:0000313" key="8">
    <source>
        <dbReference type="Proteomes" id="UP000623687"/>
    </source>
</evidence>
<evidence type="ECO:0000256" key="2">
    <source>
        <dbReference type="ARBA" id="ARBA00022448"/>
    </source>
</evidence>
<keyword evidence="4 6" id="KW-1133">Transmembrane helix</keyword>
<feature type="transmembrane region" description="Helical" evidence="6">
    <location>
        <begin position="220"/>
        <end position="242"/>
    </location>
</feature>
<dbReference type="InterPro" id="IPR036259">
    <property type="entry name" value="MFS_trans_sf"/>
</dbReference>
<evidence type="ECO:0000256" key="5">
    <source>
        <dbReference type="ARBA" id="ARBA00023136"/>
    </source>
</evidence>
<evidence type="ECO:0000256" key="4">
    <source>
        <dbReference type="ARBA" id="ARBA00022989"/>
    </source>
</evidence>
<dbReference type="GO" id="GO:0016020">
    <property type="term" value="C:membrane"/>
    <property type="evidence" value="ECO:0007669"/>
    <property type="project" value="UniProtKB-SubCell"/>
</dbReference>
<keyword evidence="3 6" id="KW-0812">Transmembrane</keyword>
<name>A0A8H6ZS61_PLEOS</name>
<keyword evidence="5 6" id="KW-0472">Membrane</keyword>
<dbReference type="PANTHER" id="PTHR43791">
    <property type="entry name" value="PERMEASE-RELATED"/>
    <property type="match status" value="1"/>
</dbReference>
<dbReference type="EMBL" id="JACETU010000005">
    <property type="protein sequence ID" value="KAF7428755.1"/>
    <property type="molecule type" value="Genomic_DNA"/>
</dbReference>
<feature type="transmembrane region" description="Helical" evidence="6">
    <location>
        <begin position="167"/>
        <end position="188"/>
    </location>
</feature>
<evidence type="ECO:0000256" key="6">
    <source>
        <dbReference type="SAM" id="Phobius"/>
    </source>
</evidence>
<dbReference type="PANTHER" id="PTHR43791:SF3">
    <property type="entry name" value="MAJOR FACILITATOR SUPERFAMILY (MFS) PROFILE DOMAIN-CONTAINING PROTEIN"/>
    <property type="match status" value="1"/>
</dbReference>
<evidence type="ECO:0000256" key="3">
    <source>
        <dbReference type="ARBA" id="ARBA00022692"/>
    </source>
</evidence>
<proteinExistence type="predicted"/>
<dbReference type="FunFam" id="1.20.1250.20:FF:000013">
    <property type="entry name" value="MFS general substrate transporter"/>
    <property type="match status" value="1"/>
</dbReference>
<sequence>MNSRRGASNGCSFVPVINASVSYSVHRIAGFAVISLLAAGFSPILAYGLSLLNGRGGLAGWSWIFLVEGLITVALGLLSWFFIPDVPERNAFLTKEQTHLVLKRVAEDRGDSVADEVTLLSVLGHLKDWVLWVHGVMFFCSTVPQTALSFFMTIILSGMGWSKEKALLLSAPPYVLALFSSMLFAWLSDKCRLRAPFIAAQVFITITGLVTTAYSPSHSWRYAGIFLIASGTAGCSPGVLAYSSNNVISHSKRAASVALVVGFGGAGSIFATTTFREQDSPRYVPGLWATVGCQLLLLALLLLTSVHYYRVNRIARHGGPPVEGQQGFRYTL</sequence>
<dbReference type="OrthoDB" id="3639251at2759"/>